<dbReference type="AlphaFoldDB" id="A0A6S7EZC4"/>
<evidence type="ECO:0000313" key="1">
    <source>
        <dbReference type="EMBL" id="CAB3924801.1"/>
    </source>
</evidence>
<evidence type="ECO:0000313" key="2">
    <source>
        <dbReference type="Proteomes" id="UP000494122"/>
    </source>
</evidence>
<name>A0A6S7EZC4_9BURK</name>
<gene>
    <name evidence="1" type="ORF">LMG3328_05723</name>
</gene>
<reference evidence="1 2" key="1">
    <citation type="submission" date="2020-04" db="EMBL/GenBank/DDBJ databases">
        <authorList>
            <person name="De Canck E."/>
        </authorList>
    </citation>
    <scope>NUCLEOTIDE SEQUENCE [LARGE SCALE GENOMIC DNA]</scope>
    <source>
        <strain evidence="1 2">LMG 3328</strain>
    </source>
</reference>
<proteinExistence type="predicted"/>
<protein>
    <submittedName>
        <fullName evidence="1">Uncharacterized protein</fullName>
    </submittedName>
</protein>
<dbReference type="Proteomes" id="UP000494122">
    <property type="component" value="Unassembled WGS sequence"/>
</dbReference>
<dbReference type="EMBL" id="CADILE010000028">
    <property type="protein sequence ID" value="CAB3924801.1"/>
    <property type="molecule type" value="Genomic_DNA"/>
</dbReference>
<organism evidence="1 2">
    <name type="scientific">Achromobacter ruhlandii</name>
    <dbReference type="NCBI Taxonomy" id="72557"/>
    <lineage>
        <taxon>Bacteria</taxon>
        <taxon>Pseudomonadati</taxon>
        <taxon>Pseudomonadota</taxon>
        <taxon>Betaproteobacteria</taxon>
        <taxon>Burkholderiales</taxon>
        <taxon>Alcaligenaceae</taxon>
        <taxon>Achromobacter</taxon>
    </lineage>
</organism>
<accession>A0A6S7EZC4</accession>
<sequence>MSLIAELTDESGLAVTYDSYIDGQFLKADCRIETPTPTYVIAATSSERLTEAELIHSRLKVLEKEAYVIAVVEDIRDVGKKHYQRAGYFTDKAVEYDGSMFGAFLKERFSHPASGAIH</sequence>